<dbReference type="PANTHER" id="PTHR11601:SF36">
    <property type="entry name" value="CYSTEINE DESULFURASE NIFS-RELATED"/>
    <property type="match status" value="1"/>
</dbReference>
<comment type="caution">
    <text evidence="4">The sequence shown here is derived from an EMBL/GenBank/DDBJ whole genome shotgun (WGS) entry which is preliminary data.</text>
</comment>
<evidence type="ECO:0000256" key="2">
    <source>
        <dbReference type="ARBA" id="ARBA00022898"/>
    </source>
</evidence>
<sequence length="385" mass="42058">MKYFDYAATCPLDPEAASAFVKASTEYYGNSQSLHDIGSRASTLLEGCREEIARLLGVKSEGVYFTSGGSEGNFLAVQSLLSQSSKKGKHIITNIAEHSSIHSSLKMLKGYEVTELPLMENGMIDVQQFQSAIRDDTVLACIQHVNSEIGTIQPLNEIGTLCKENGILLHSDCVQSFGKLDVEAISPFVDSLAISGHKIYGPKGIGALYISPSIPFDSFYPNTSHERGMRPGTVNIPAIVSMVTAANKQVRNMNHNDEHIKSLREQFLTQLMDVRDEIIVHGHANAQLASILGLRIKRLEGQWVMLEANRKGYAISTGSACQVGRTSPSKTMLALGINDKSAKEFIRISFGVHTTEADVKGLARTMISIIQEAPQRDNQITSMVK</sequence>
<dbReference type="PANTHER" id="PTHR11601">
    <property type="entry name" value="CYSTEINE DESULFURYLASE FAMILY MEMBER"/>
    <property type="match status" value="1"/>
</dbReference>
<keyword evidence="2" id="KW-0663">Pyridoxal phosphate</keyword>
<accession>A0ABV6KLZ4</accession>
<dbReference type="Proteomes" id="UP001589738">
    <property type="component" value="Unassembled WGS sequence"/>
</dbReference>
<dbReference type="InterPro" id="IPR016454">
    <property type="entry name" value="Cysteine_dSase"/>
</dbReference>
<name>A0ABV6KLZ4_9BACI</name>
<protein>
    <submittedName>
        <fullName evidence="4">IscS subfamily cysteine desulfurase</fullName>
    </submittedName>
</protein>
<dbReference type="PIRSF" id="PIRSF005572">
    <property type="entry name" value="NifS"/>
    <property type="match status" value="1"/>
</dbReference>
<organism evidence="4 5">
    <name type="scientific">Robertmurraya beringensis</name>
    <dbReference type="NCBI Taxonomy" id="641660"/>
    <lineage>
        <taxon>Bacteria</taxon>
        <taxon>Bacillati</taxon>
        <taxon>Bacillota</taxon>
        <taxon>Bacilli</taxon>
        <taxon>Bacillales</taxon>
        <taxon>Bacillaceae</taxon>
        <taxon>Robertmurraya</taxon>
    </lineage>
</organism>
<keyword evidence="5" id="KW-1185">Reference proteome</keyword>
<reference evidence="4 5" key="1">
    <citation type="submission" date="2024-09" db="EMBL/GenBank/DDBJ databases">
        <authorList>
            <person name="Sun Q."/>
            <person name="Mori K."/>
        </authorList>
    </citation>
    <scope>NUCLEOTIDE SEQUENCE [LARGE SCALE GENOMIC DNA]</scope>
    <source>
        <strain evidence="4 5">CGMCC 1.9126</strain>
    </source>
</reference>
<dbReference type="InterPro" id="IPR015424">
    <property type="entry name" value="PyrdxlP-dep_Trfase"/>
</dbReference>
<evidence type="ECO:0000259" key="3">
    <source>
        <dbReference type="Pfam" id="PF00266"/>
    </source>
</evidence>
<evidence type="ECO:0000256" key="1">
    <source>
        <dbReference type="ARBA" id="ARBA00001933"/>
    </source>
</evidence>
<dbReference type="RefSeq" id="WP_160547642.1">
    <property type="nucleotide sequence ID" value="NZ_JBHLUU010000015.1"/>
</dbReference>
<dbReference type="EMBL" id="JBHLUU010000015">
    <property type="protein sequence ID" value="MFC0474299.1"/>
    <property type="molecule type" value="Genomic_DNA"/>
</dbReference>
<gene>
    <name evidence="4" type="ORF">ACFFHF_03185</name>
</gene>
<dbReference type="Gene3D" id="3.90.1150.10">
    <property type="entry name" value="Aspartate Aminotransferase, domain 1"/>
    <property type="match status" value="1"/>
</dbReference>
<dbReference type="SUPFAM" id="SSF53383">
    <property type="entry name" value="PLP-dependent transferases"/>
    <property type="match status" value="1"/>
</dbReference>
<dbReference type="Gene3D" id="3.40.640.10">
    <property type="entry name" value="Type I PLP-dependent aspartate aminotransferase-like (Major domain)"/>
    <property type="match status" value="1"/>
</dbReference>
<evidence type="ECO:0000313" key="4">
    <source>
        <dbReference type="EMBL" id="MFC0474299.1"/>
    </source>
</evidence>
<comment type="cofactor">
    <cofactor evidence="1">
        <name>pyridoxal 5'-phosphate</name>
        <dbReference type="ChEBI" id="CHEBI:597326"/>
    </cofactor>
</comment>
<dbReference type="InterPro" id="IPR000192">
    <property type="entry name" value="Aminotrans_V_dom"/>
</dbReference>
<dbReference type="NCBIfam" id="NF002806">
    <property type="entry name" value="PRK02948.1"/>
    <property type="match status" value="1"/>
</dbReference>
<dbReference type="InterPro" id="IPR015422">
    <property type="entry name" value="PyrdxlP-dep_Trfase_small"/>
</dbReference>
<feature type="domain" description="Aminotransferase class V" evidence="3">
    <location>
        <begin position="3"/>
        <end position="361"/>
    </location>
</feature>
<proteinExistence type="predicted"/>
<dbReference type="InterPro" id="IPR015421">
    <property type="entry name" value="PyrdxlP-dep_Trfase_major"/>
</dbReference>
<dbReference type="Pfam" id="PF00266">
    <property type="entry name" value="Aminotran_5"/>
    <property type="match status" value="1"/>
</dbReference>
<evidence type="ECO:0000313" key="5">
    <source>
        <dbReference type="Proteomes" id="UP001589738"/>
    </source>
</evidence>